<reference evidence="3" key="1">
    <citation type="submission" date="2017-08" db="EMBL/GenBank/DDBJ databases">
        <title>A dynamic microbial community with high functional redundancy inhabits the cold, oxic subseafloor aquifer.</title>
        <authorList>
            <person name="Tully B.J."/>
            <person name="Wheat C.G."/>
            <person name="Glazer B.T."/>
            <person name="Huber J.A."/>
        </authorList>
    </citation>
    <scope>NUCLEOTIDE SEQUENCE [LARGE SCALE GENOMIC DNA]</scope>
</reference>
<sequence>MNHTPCPTCGHKPEPISLSRRQKQIYAFVVEYIATSGQSPMWKEIAYGLEFKTKDQAWNCAQPLFARGILGKNENASRSIIVLVQPGEIFPTNKGE</sequence>
<organism evidence="2 3">
    <name type="scientific">SAR86 cluster bacterium</name>
    <dbReference type="NCBI Taxonomy" id="2030880"/>
    <lineage>
        <taxon>Bacteria</taxon>
        <taxon>Pseudomonadati</taxon>
        <taxon>Pseudomonadota</taxon>
        <taxon>Gammaproteobacteria</taxon>
        <taxon>SAR86 cluster</taxon>
    </lineage>
</organism>
<feature type="domain" description="LexA repressor DNA-binding" evidence="1">
    <location>
        <begin position="18"/>
        <end position="78"/>
    </location>
</feature>
<gene>
    <name evidence="2" type="ORF">COA96_10265</name>
</gene>
<dbReference type="Gene3D" id="1.10.10.10">
    <property type="entry name" value="Winged helix-like DNA-binding domain superfamily/Winged helix DNA-binding domain"/>
    <property type="match status" value="1"/>
</dbReference>
<dbReference type="AlphaFoldDB" id="A0A2A5AYB3"/>
<comment type="caution">
    <text evidence="2">The sequence shown here is derived from an EMBL/GenBank/DDBJ whole genome shotgun (WGS) entry which is preliminary data.</text>
</comment>
<dbReference type="Pfam" id="PF01726">
    <property type="entry name" value="LexA_DNA_bind"/>
    <property type="match status" value="1"/>
</dbReference>
<evidence type="ECO:0000313" key="3">
    <source>
        <dbReference type="Proteomes" id="UP000218327"/>
    </source>
</evidence>
<dbReference type="EMBL" id="NVVJ01000030">
    <property type="protein sequence ID" value="PCJ24120.1"/>
    <property type="molecule type" value="Genomic_DNA"/>
</dbReference>
<evidence type="ECO:0000313" key="2">
    <source>
        <dbReference type="EMBL" id="PCJ24120.1"/>
    </source>
</evidence>
<dbReference type="InterPro" id="IPR036390">
    <property type="entry name" value="WH_DNA-bd_sf"/>
</dbReference>
<accession>A0A2A5AYB3</accession>
<dbReference type="GO" id="GO:0004252">
    <property type="term" value="F:serine-type endopeptidase activity"/>
    <property type="evidence" value="ECO:0007669"/>
    <property type="project" value="InterPro"/>
</dbReference>
<dbReference type="GO" id="GO:0006508">
    <property type="term" value="P:proteolysis"/>
    <property type="evidence" value="ECO:0007669"/>
    <property type="project" value="InterPro"/>
</dbReference>
<protein>
    <recommendedName>
        <fullName evidence="1">LexA repressor DNA-binding domain-containing protein</fullName>
    </recommendedName>
</protein>
<dbReference type="Proteomes" id="UP000218327">
    <property type="component" value="Unassembled WGS sequence"/>
</dbReference>
<dbReference type="InterPro" id="IPR006199">
    <property type="entry name" value="LexA_DNA-bd_dom"/>
</dbReference>
<name>A0A2A5AYB3_9GAMM</name>
<proteinExistence type="predicted"/>
<dbReference type="InterPro" id="IPR036388">
    <property type="entry name" value="WH-like_DNA-bd_sf"/>
</dbReference>
<evidence type="ECO:0000259" key="1">
    <source>
        <dbReference type="Pfam" id="PF01726"/>
    </source>
</evidence>
<dbReference type="SUPFAM" id="SSF46785">
    <property type="entry name" value="Winged helix' DNA-binding domain"/>
    <property type="match status" value="1"/>
</dbReference>